<dbReference type="PANTHER" id="PTHR13382">
    <property type="entry name" value="MITOCHONDRIAL ATP SYNTHASE COUPLING FACTOR B"/>
    <property type="match status" value="1"/>
</dbReference>
<dbReference type="OrthoDB" id="550575at2759"/>
<accession>A0A8S1J2Z1</accession>
<dbReference type="InterPro" id="IPR050648">
    <property type="entry name" value="F-box_LRR-repeat"/>
</dbReference>
<comment type="subcellular location">
    <subcellularLocation>
        <location evidence="1">Cytoplasm</location>
        <location evidence="1">Cytoskeleton</location>
        <location evidence="1">Cilium axoneme</location>
    </subcellularLocation>
</comment>
<name>A0A8S1J2Z1_9CHLO</name>
<dbReference type="EMBL" id="CAJHUC010001281">
    <property type="protein sequence ID" value="CAD7700499.1"/>
    <property type="molecule type" value="Genomic_DNA"/>
</dbReference>
<evidence type="ECO:0000256" key="1">
    <source>
        <dbReference type="ARBA" id="ARBA00004430"/>
    </source>
</evidence>
<comment type="caution">
    <text evidence="3">The sequence shown here is derived from an EMBL/GenBank/DDBJ whole genome shotgun (WGS) entry which is preliminary data.</text>
</comment>
<organism evidence="3 4">
    <name type="scientific">Ostreobium quekettii</name>
    <dbReference type="NCBI Taxonomy" id="121088"/>
    <lineage>
        <taxon>Eukaryota</taxon>
        <taxon>Viridiplantae</taxon>
        <taxon>Chlorophyta</taxon>
        <taxon>core chlorophytes</taxon>
        <taxon>Ulvophyceae</taxon>
        <taxon>TCBD clade</taxon>
        <taxon>Bryopsidales</taxon>
        <taxon>Ostreobineae</taxon>
        <taxon>Ostreobiaceae</taxon>
        <taxon>Ostreobium</taxon>
    </lineage>
</organism>
<evidence type="ECO:0000256" key="2">
    <source>
        <dbReference type="SAM" id="MobiDB-lite"/>
    </source>
</evidence>
<dbReference type="GO" id="GO:0005930">
    <property type="term" value="C:axoneme"/>
    <property type="evidence" value="ECO:0007669"/>
    <property type="project" value="UniProtKB-SubCell"/>
</dbReference>
<keyword evidence="4" id="KW-1185">Reference proteome</keyword>
<dbReference type="InterPro" id="IPR006553">
    <property type="entry name" value="Leu-rich_rpt_Cys-con_subtyp"/>
</dbReference>
<sequence length="410" mass="45538">MASHKWAWLQGVRDALGWQRGRLSSARGSARSIDSADIHGIGGWDSDEEDARGAAVEEGGGREDGVAGDEMFEIVDGRVPSLFEICARTIAQDKRLVARLYYDAPLGIEYLWEVVKNAQDRHEEHTRTKCTLNLRGCRDSCAVLGRTVTRRMTNCERLVSLILDDCSGLTDKVLRGVAIPRDKVALPHLQRISVADCPVITDNSLEHIIRIYGPKLKVVRLSNSGVSQRCVKAMALHCPNLEVAAFAHQLHIRDKHVVQLVMRCSRLKQIEAAYCRLITDVSVIAIAQKLWALESLDLSYCDQVGVSIEGLQQCKFLQGLRLQNCPKITDRILSPVLRWCNLLEVLCVRSCPLVTMSTVETIASHCESLRSLDITGIQADGNKALTLLAKSNALRLSLQVRRYSLSIHPS</sequence>
<dbReference type="SUPFAM" id="SSF52047">
    <property type="entry name" value="RNI-like"/>
    <property type="match status" value="1"/>
</dbReference>
<feature type="region of interest" description="Disordered" evidence="2">
    <location>
        <begin position="40"/>
        <end position="62"/>
    </location>
</feature>
<dbReference type="Gene3D" id="3.80.10.10">
    <property type="entry name" value="Ribonuclease Inhibitor"/>
    <property type="match status" value="3"/>
</dbReference>
<dbReference type="AlphaFoldDB" id="A0A8S1J2Z1"/>
<reference evidence="3" key="1">
    <citation type="submission" date="2020-12" db="EMBL/GenBank/DDBJ databases">
        <authorList>
            <person name="Iha C."/>
        </authorList>
    </citation>
    <scope>NUCLEOTIDE SEQUENCE</scope>
</reference>
<dbReference type="InterPro" id="IPR032675">
    <property type="entry name" value="LRR_dom_sf"/>
</dbReference>
<dbReference type="SMART" id="SM00367">
    <property type="entry name" value="LRR_CC"/>
    <property type="match status" value="6"/>
</dbReference>
<dbReference type="Proteomes" id="UP000708148">
    <property type="component" value="Unassembled WGS sequence"/>
</dbReference>
<protein>
    <submittedName>
        <fullName evidence="3">Uncharacterized protein</fullName>
    </submittedName>
</protein>
<evidence type="ECO:0000313" key="3">
    <source>
        <dbReference type="EMBL" id="CAD7700499.1"/>
    </source>
</evidence>
<evidence type="ECO:0000313" key="4">
    <source>
        <dbReference type="Proteomes" id="UP000708148"/>
    </source>
</evidence>
<proteinExistence type="predicted"/>
<gene>
    <name evidence="3" type="ORF">OSTQU699_LOCUS5858</name>
</gene>